<evidence type="ECO:0000256" key="9">
    <source>
        <dbReference type="ARBA" id="ARBA00023141"/>
    </source>
</evidence>
<feature type="binding site" evidence="12">
    <location>
        <position position="93"/>
    </location>
    <ligand>
        <name>Mg(2+)</name>
        <dbReference type="ChEBI" id="CHEBI:18420"/>
        <label>1</label>
    </ligand>
</feature>
<keyword evidence="9 12" id="KW-0057">Aromatic amino acid biosynthesis</keyword>
<evidence type="ECO:0000256" key="4">
    <source>
        <dbReference type="ARBA" id="ARBA00022676"/>
    </source>
</evidence>
<feature type="binding site" evidence="12">
    <location>
        <begin position="91"/>
        <end position="94"/>
    </location>
    <ligand>
        <name>5-phospho-alpha-D-ribose 1-diphosphate</name>
        <dbReference type="ChEBI" id="CHEBI:58017"/>
    </ligand>
</feature>
<keyword evidence="5 12" id="KW-0808">Transferase</keyword>
<dbReference type="Pfam" id="PF02885">
    <property type="entry name" value="Glycos_trans_3N"/>
    <property type="match status" value="1"/>
</dbReference>
<evidence type="ECO:0000256" key="10">
    <source>
        <dbReference type="ARBA" id="ARBA00052328"/>
    </source>
</evidence>
<organism evidence="15 16">
    <name type="scientific">Bacterioplanes sanyensis</name>
    <dbReference type="NCBI Taxonomy" id="1249553"/>
    <lineage>
        <taxon>Bacteria</taxon>
        <taxon>Pseudomonadati</taxon>
        <taxon>Pseudomonadota</taxon>
        <taxon>Gammaproteobacteria</taxon>
        <taxon>Oceanospirillales</taxon>
        <taxon>Oceanospirillaceae</taxon>
        <taxon>Bacterioplanes</taxon>
    </lineage>
</organism>
<evidence type="ECO:0000313" key="16">
    <source>
        <dbReference type="Proteomes" id="UP000202440"/>
    </source>
</evidence>
<dbReference type="Gene3D" id="1.20.970.10">
    <property type="entry name" value="Transferase, Pyrimidine Nucleoside Phosphorylase, Chain C"/>
    <property type="match status" value="1"/>
</dbReference>
<evidence type="ECO:0000313" key="15">
    <source>
        <dbReference type="EMBL" id="ASP38597.1"/>
    </source>
</evidence>
<dbReference type="GO" id="GO:0000162">
    <property type="term" value="P:L-tryptophan biosynthetic process"/>
    <property type="evidence" value="ECO:0007669"/>
    <property type="project" value="UniProtKB-UniRule"/>
</dbReference>
<name>A0A222FHQ7_9GAMM</name>
<dbReference type="EMBL" id="CP022530">
    <property type="protein sequence ID" value="ASP38597.1"/>
    <property type="molecule type" value="Genomic_DNA"/>
</dbReference>
<dbReference type="Gene3D" id="3.40.1030.10">
    <property type="entry name" value="Nucleoside phosphorylase/phosphoribosyltransferase catalytic domain"/>
    <property type="match status" value="1"/>
</dbReference>
<dbReference type="UniPathway" id="UPA00035">
    <property type="reaction ID" value="UER00041"/>
</dbReference>
<evidence type="ECO:0000256" key="8">
    <source>
        <dbReference type="ARBA" id="ARBA00022842"/>
    </source>
</evidence>
<evidence type="ECO:0000256" key="7">
    <source>
        <dbReference type="ARBA" id="ARBA00022822"/>
    </source>
</evidence>
<dbReference type="Proteomes" id="UP000202440">
    <property type="component" value="Chromosome"/>
</dbReference>
<feature type="binding site" evidence="12">
    <location>
        <position position="112"/>
    </location>
    <ligand>
        <name>anthranilate</name>
        <dbReference type="ChEBI" id="CHEBI:16567"/>
        <label>1</label>
    </ligand>
</feature>
<dbReference type="FunFam" id="3.40.1030.10:FF:000002">
    <property type="entry name" value="Anthranilate phosphoribosyltransferase"/>
    <property type="match status" value="1"/>
</dbReference>
<dbReference type="RefSeq" id="WP_094059787.1">
    <property type="nucleotide sequence ID" value="NZ_CP022530.1"/>
</dbReference>
<evidence type="ECO:0000259" key="13">
    <source>
        <dbReference type="Pfam" id="PF00591"/>
    </source>
</evidence>
<comment type="similarity">
    <text evidence="11">In the C-terminal section; belongs to the anthranilate phosphoribosyltransferase family.</text>
</comment>
<accession>A0A222FHQ7</accession>
<dbReference type="InterPro" id="IPR036320">
    <property type="entry name" value="Glycosyl_Trfase_fam3_N_dom_sf"/>
</dbReference>
<feature type="binding site" evidence="12">
    <location>
        <position position="227"/>
    </location>
    <ligand>
        <name>Mg(2+)</name>
        <dbReference type="ChEBI" id="CHEBI:18420"/>
        <label>1</label>
    </ligand>
</feature>
<comment type="pathway">
    <text evidence="1 12">Amino-acid biosynthesis; L-tryptophan biosynthesis; L-tryptophan from chorismate: step 2/5.</text>
</comment>
<evidence type="ECO:0000256" key="11">
    <source>
        <dbReference type="ARBA" id="ARBA00061188"/>
    </source>
</evidence>
<comment type="catalytic activity">
    <reaction evidence="10 12">
        <text>N-(5-phospho-beta-D-ribosyl)anthranilate + diphosphate = 5-phospho-alpha-D-ribose 1-diphosphate + anthranilate</text>
        <dbReference type="Rhea" id="RHEA:11768"/>
        <dbReference type="ChEBI" id="CHEBI:16567"/>
        <dbReference type="ChEBI" id="CHEBI:18277"/>
        <dbReference type="ChEBI" id="CHEBI:33019"/>
        <dbReference type="ChEBI" id="CHEBI:58017"/>
        <dbReference type="EC" id="2.4.2.18"/>
    </reaction>
</comment>
<evidence type="ECO:0000256" key="3">
    <source>
        <dbReference type="ARBA" id="ARBA00022605"/>
    </source>
</evidence>
<dbReference type="Pfam" id="PF00591">
    <property type="entry name" value="Glycos_transf_3"/>
    <property type="match status" value="1"/>
</dbReference>
<feature type="binding site" evidence="12">
    <location>
        <position position="81"/>
    </location>
    <ligand>
        <name>anthranilate</name>
        <dbReference type="ChEBI" id="CHEBI:16567"/>
        <label>1</label>
    </ligand>
</feature>
<keyword evidence="7 12" id="KW-0822">Tryptophan biosynthesis</keyword>
<dbReference type="InterPro" id="IPR017459">
    <property type="entry name" value="Glycosyl_Trfase_fam3_N_dom"/>
</dbReference>
<comment type="subunit">
    <text evidence="2 12">Homodimer.</text>
</comment>
<dbReference type="NCBIfam" id="TIGR01245">
    <property type="entry name" value="trpD"/>
    <property type="match status" value="1"/>
</dbReference>
<dbReference type="KEGG" id="bsan:CHH28_07870"/>
<feature type="domain" description="Glycosyl transferase family 3" evidence="13">
    <location>
        <begin position="74"/>
        <end position="329"/>
    </location>
</feature>
<dbReference type="GO" id="GO:0004048">
    <property type="term" value="F:anthranilate phosphoribosyltransferase activity"/>
    <property type="evidence" value="ECO:0007669"/>
    <property type="project" value="UniProtKB-UniRule"/>
</dbReference>
<sequence length="351" mass="36707">MEIQQALARVVERQDLSTDEMIAVMRQIMTGQCDHAQIGAFLVALRMKSESIDEIVGAVTVMRELASGVPVTAEHAVDIVGTGGDGANLFNVSTASALVVAAAGGVVAKHGNRGVSSKSGSADLLEAAGVNLELTAAQVARCIDDLGVGFMFAPMHHSAMKHAIGPRKALGMRTIFNILGPMTNPAGVKKQLIGVFSKALLRPVAEVLQRLGAAHIMVVHSEDGLDEISLAAPTHVCELNNGQITDYVITPEQLGVQSQVLAGLEVDSAEQSLALIRDALGKRDTQAGQKAADMLALNAGAAIYVADLASSLKQGVDMAEDAIYSGLALEKLRELSSFSNYIDADLEGTQS</sequence>
<feature type="binding site" evidence="12">
    <location>
        <position position="81"/>
    </location>
    <ligand>
        <name>5-phospho-alpha-D-ribose 1-diphosphate</name>
        <dbReference type="ChEBI" id="CHEBI:58017"/>
    </ligand>
</feature>
<keyword evidence="6 12" id="KW-0479">Metal-binding</keyword>
<comment type="similarity">
    <text evidence="12">Belongs to the anthranilate phosphoribosyltransferase family.</text>
</comment>
<dbReference type="InterPro" id="IPR000312">
    <property type="entry name" value="Glycosyl_Trfase_fam3"/>
</dbReference>
<evidence type="ECO:0000256" key="1">
    <source>
        <dbReference type="ARBA" id="ARBA00004907"/>
    </source>
</evidence>
<proteinExistence type="inferred from homology"/>
<feature type="binding site" evidence="12">
    <location>
        <begin position="84"/>
        <end position="85"/>
    </location>
    <ligand>
        <name>5-phospho-alpha-D-ribose 1-diphosphate</name>
        <dbReference type="ChEBI" id="CHEBI:58017"/>
    </ligand>
</feature>
<gene>
    <name evidence="12 15" type="primary">trpD</name>
    <name evidence="15" type="ORF">CHH28_07870</name>
</gene>
<feature type="binding site" evidence="12">
    <location>
        <position position="167"/>
    </location>
    <ligand>
        <name>anthranilate</name>
        <dbReference type="ChEBI" id="CHEBI:16567"/>
        <label>2</label>
    </ligand>
</feature>
<dbReference type="PANTHER" id="PTHR43285:SF2">
    <property type="entry name" value="ANTHRANILATE PHOSPHORIBOSYLTRANSFERASE"/>
    <property type="match status" value="1"/>
</dbReference>
<keyword evidence="4 12" id="KW-0328">Glycosyltransferase</keyword>
<feature type="binding site" evidence="12">
    <location>
        <position position="226"/>
    </location>
    <ligand>
        <name>Mg(2+)</name>
        <dbReference type="ChEBI" id="CHEBI:18420"/>
        <label>2</label>
    </ligand>
</feature>
<keyword evidence="16" id="KW-1185">Reference proteome</keyword>
<evidence type="ECO:0000256" key="12">
    <source>
        <dbReference type="HAMAP-Rule" id="MF_00211"/>
    </source>
</evidence>
<dbReference type="AlphaFoldDB" id="A0A222FHQ7"/>
<dbReference type="SUPFAM" id="SSF52418">
    <property type="entry name" value="Nucleoside phosphorylase/phosphoribosyltransferase catalytic domain"/>
    <property type="match status" value="1"/>
</dbReference>
<evidence type="ECO:0000259" key="14">
    <source>
        <dbReference type="Pfam" id="PF02885"/>
    </source>
</evidence>
<dbReference type="GO" id="GO:0005829">
    <property type="term" value="C:cytosol"/>
    <property type="evidence" value="ECO:0007669"/>
    <property type="project" value="TreeGrafter"/>
</dbReference>
<dbReference type="InterPro" id="IPR005940">
    <property type="entry name" value="Anthranilate_Pribosyl_Tfrase"/>
</dbReference>
<comment type="function">
    <text evidence="12">Catalyzes the transfer of the phosphoribosyl group of 5-phosphorylribose-1-pyrophosphate (PRPP) to anthranilate to yield N-(5'-phosphoribosyl)-anthranilate (PRA).</text>
</comment>
<dbReference type="PANTHER" id="PTHR43285">
    <property type="entry name" value="ANTHRANILATE PHOSPHORIBOSYLTRANSFERASE"/>
    <property type="match status" value="1"/>
</dbReference>
<keyword evidence="3 12" id="KW-0028">Amino-acid biosynthesis</keyword>
<evidence type="ECO:0000256" key="2">
    <source>
        <dbReference type="ARBA" id="ARBA00011738"/>
    </source>
</evidence>
<feature type="domain" description="Glycosyl transferase family 3 N-terminal" evidence="14">
    <location>
        <begin position="4"/>
        <end position="66"/>
    </location>
</feature>
<dbReference type="OrthoDB" id="9806430at2"/>
<feature type="binding site" evidence="12">
    <location>
        <position position="227"/>
    </location>
    <ligand>
        <name>Mg(2+)</name>
        <dbReference type="ChEBI" id="CHEBI:18420"/>
        <label>2</label>
    </ligand>
</feature>
<dbReference type="InterPro" id="IPR035902">
    <property type="entry name" value="Nuc_phospho_transferase"/>
</dbReference>
<keyword evidence="8 12" id="KW-0460">Magnesium</keyword>
<dbReference type="FunFam" id="1.20.970.10:FF:000006">
    <property type="entry name" value="Anthranilate phosphoribosyltransferase"/>
    <property type="match status" value="1"/>
</dbReference>
<protein>
    <recommendedName>
        <fullName evidence="12">Anthranilate phosphoribosyltransferase</fullName>
        <ecNumber evidence="12">2.4.2.18</ecNumber>
    </recommendedName>
</protein>
<evidence type="ECO:0000256" key="5">
    <source>
        <dbReference type="ARBA" id="ARBA00022679"/>
    </source>
</evidence>
<dbReference type="GO" id="GO:0000287">
    <property type="term" value="F:magnesium ion binding"/>
    <property type="evidence" value="ECO:0007669"/>
    <property type="project" value="UniProtKB-UniRule"/>
</dbReference>
<dbReference type="EC" id="2.4.2.18" evidence="12"/>
<dbReference type="SUPFAM" id="SSF47648">
    <property type="entry name" value="Nucleoside phosphorylase/phosphoribosyltransferase N-terminal domain"/>
    <property type="match status" value="1"/>
</dbReference>
<comment type="caution">
    <text evidence="12">Lacks conserved residue(s) required for the propagation of feature annotation.</text>
</comment>
<dbReference type="HAMAP" id="MF_00211">
    <property type="entry name" value="TrpD"/>
    <property type="match status" value="1"/>
</dbReference>
<evidence type="ECO:0000256" key="6">
    <source>
        <dbReference type="ARBA" id="ARBA00022723"/>
    </source>
</evidence>
<comment type="cofactor">
    <cofactor evidence="12">
        <name>Mg(2+)</name>
        <dbReference type="ChEBI" id="CHEBI:18420"/>
    </cofactor>
    <text evidence="12">Binds 2 magnesium ions per monomer.</text>
</comment>
<reference evidence="15 16" key="1">
    <citation type="submission" date="2017-07" db="EMBL/GenBank/DDBJ databases">
        <title>Annotated genome sequence of Bacterioplanes sanyensis isolated from Red Sea.</title>
        <authorList>
            <person name="Rehman Z.U."/>
        </authorList>
    </citation>
    <scope>NUCLEOTIDE SEQUENCE [LARGE SCALE GENOMIC DNA]</scope>
    <source>
        <strain evidence="15 16">NV9</strain>
    </source>
</reference>
<feature type="binding site" evidence="12">
    <location>
        <begin position="109"/>
        <end position="117"/>
    </location>
    <ligand>
        <name>5-phospho-alpha-D-ribose 1-diphosphate</name>
        <dbReference type="ChEBI" id="CHEBI:58017"/>
    </ligand>
</feature>
<feature type="binding site" evidence="12">
    <location>
        <position position="121"/>
    </location>
    <ligand>
        <name>5-phospho-alpha-D-ribose 1-diphosphate</name>
        <dbReference type="ChEBI" id="CHEBI:58017"/>
    </ligand>
</feature>